<feature type="non-terminal residue" evidence="2">
    <location>
        <position position="1"/>
    </location>
</feature>
<proteinExistence type="predicted"/>
<organism evidence="2 3">
    <name type="scientific">Puccinia striiformis</name>
    <dbReference type="NCBI Taxonomy" id="27350"/>
    <lineage>
        <taxon>Eukaryota</taxon>
        <taxon>Fungi</taxon>
        <taxon>Dikarya</taxon>
        <taxon>Basidiomycota</taxon>
        <taxon>Pucciniomycotina</taxon>
        <taxon>Pucciniomycetes</taxon>
        <taxon>Pucciniales</taxon>
        <taxon>Pucciniaceae</taxon>
        <taxon>Puccinia</taxon>
    </lineage>
</organism>
<dbReference type="AlphaFoldDB" id="A0A2S4VJ53"/>
<feature type="region of interest" description="Disordered" evidence="1">
    <location>
        <begin position="125"/>
        <end position="205"/>
    </location>
</feature>
<reference evidence="2" key="1">
    <citation type="submission" date="2017-12" db="EMBL/GenBank/DDBJ databases">
        <title>Gene loss provides genomic basis for host adaptation in cereal stripe rust fungi.</title>
        <authorList>
            <person name="Xia C."/>
        </authorList>
    </citation>
    <scope>NUCLEOTIDE SEQUENCE [LARGE SCALE GENOMIC DNA]</scope>
    <source>
        <strain evidence="2">93-210</strain>
    </source>
</reference>
<feature type="non-terminal residue" evidence="2">
    <location>
        <position position="277"/>
    </location>
</feature>
<sequence>WHNPSPTPSYLTEPAAFCLFIHPTSYAANSKMFSITRSFVALVLICSTLNILVHAVPNSLVSITGGVGPIGGTVEPLVKLPGSIRKRAPATVIAGGVGTLGLSTEPLIKLPGTIRKRASGTEPFIVNWDPKHTGDKGKRASATEPIHNLPISKDSKKEKRAAATEPIHNLPISKDSKKGKRAAATEPIDDFPITKDSKKGKRASAHDPIVSLPSLAGTSYLPTSCQSIISEANELLFEGMSTLPQDMTTTTATAHAMARTLFSCIELLLVPIASISF</sequence>
<dbReference type="Proteomes" id="UP000239156">
    <property type="component" value="Unassembled WGS sequence"/>
</dbReference>
<keyword evidence="3" id="KW-1185">Reference proteome</keyword>
<evidence type="ECO:0000256" key="1">
    <source>
        <dbReference type="SAM" id="MobiDB-lite"/>
    </source>
</evidence>
<accession>A0A2S4VJ53</accession>
<gene>
    <name evidence="2" type="ORF">PSTT_06765</name>
</gene>
<comment type="caution">
    <text evidence="2">The sequence shown here is derived from an EMBL/GenBank/DDBJ whole genome shotgun (WGS) entry which is preliminary data.</text>
</comment>
<feature type="compositionally biased region" description="Basic and acidic residues" evidence="1">
    <location>
        <begin position="129"/>
        <end position="138"/>
    </location>
</feature>
<name>A0A2S4VJ53_9BASI</name>
<evidence type="ECO:0000313" key="2">
    <source>
        <dbReference type="EMBL" id="POW09584.1"/>
    </source>
</evidence>
<evidence type="ECO:0000313" key="3">
    <source>
        <dbReference type="Proteomes" id="UP000239156"/>
    </source>
</evidence>
<protein>
    <submittedName>
        <fullName evidence="2">Uncharacterized protein</fullName>
    </submittedName>
</protein>
<dbReference type="VEuPathDB" id="FungiDB:PSTT_06765"/>
<feature type="compositionally biased region" description="Basic and acidic residues" evidence="1">
    <location>
        <begin position="153"/>
        <end position="162"/>
    </location>
</feature>
<dbReference type="EMBL" id="PKSL01000054">
    <property type="protein sequence ID" value="POW09584.1"/>
    <property type="molecule type" value="Genomic_DNA"/>
</dbReference>